<gene>
    <name evidence="2" type="ORF">HJG63_011489</name>
</gene>
<feature type="transmembrane region" description="Helical" evidence="1">
    <location>
        <begin position="73"/>
        <end position="93"/>
    </location>
</feature>
<dbReference type="EMBL" id="JACASE010000006">
    <property type="protein sequence ID" value="KAF6456841.1"/>
    <property type="molecule type" value="Genomic_DNA"/>
</dbReference>
<protein>
    <submittedName>
        <fullName evidence="2">Uncharacterized protein</fullName>
    </submittedName>
</protein>
<keyword evidence="1" id="KW-0472">Membrane</keyword>
<comment type="caution">
    <text evidence="2">The sequence shown here is derived from an EMBL/GenBank/DDBJ whole genome shotgun (WGS) entry which is preliminary data.</text>
</comment>
<keyword evidence="1" id="KW-0812">Transmembrane</keyword>
<reference evidence="2 3" key="1">
    <citation type="journal article" date="2020" name="Nature">
        <title>Six reference-quality genomes reveal evolution of bat adaptations.</title>
        <authorList>
            <person name="Jebb D."/>
            <person name="Huang Z."/>
            <person name="Pippel M."/>
            <person name="Hughes G.M."/>
            <person name="Lavrichenko K."/>
            <person name="Devanna P."/>
            <person name="Winkler S."/>
            <person name="Jermiin L.S."/>
            <person name="Skirmuntt E.C."/>
            <person name="Katzourakis A."/>
            <person name="Burkitt-Gray L."/>
            <person name="Ray D.A."/>
            <person name="Sullivan K.A.M."/>
            <person name="Roscito J.G."/>
            <person name="Kirilenko B.M."/>
            <person name="Davalos L.M."/>
            <person name="Corthals A.P."/>
            <person name="Power M.L."/>
            <person name="Jones G."/>
            <person name="Ransome R.D."/>
            <person name="Dechmann D.K.N."/>
            <person name="Locatelli A.G."/>
            <person name="Puechmaille S.J."/>
            <person name="Fedrigo O."/>
            <person name="Jarvis E.D."/>
            <person name="Hiller M."/>
            <person name="Vernes S.C."/>
            <person name="Myers E.W."/>
            <person name="Teeling E.C."/>
        </authorList>
    </citation>
    <scope>NUCLEOTIDE SEQUENCE [LARGE SCALE GENOMIC DNA]</scope>
    <source>
        <strain evidence="2">MRouAeg1</strain>
        <tissue evidence="2">Muscle</tissue>
    </source>
</reference>
<name>A0A7J8GAK1_ROUAE</name>
<feature type="transmembrane region" description="Helical" evidence="1">
    <location>
        <begin position="31"/>
        <end position="53"/>
    </location>
</feature>
<keyword evidence="3" id="KW-1185">Reference proteome</keyword>
<accession>A0A7J8GAK1</accession>
<sequence>MKGVLKRGETWVFRVSGFPLTLDKRVAMPPILWHSLACASVFATVFLTCGGTMKGGARVHTGSVGELVSFKDAILYYMEHCCCCFSPGCLSLLSTPRRHEERMSLDFPFREEWMEPPNVKVWESLAAEVG</sequence>
<evidence type="ECO:0000313" key="3">
    <source>
        <dbReference type="Proteomes" id="UP000593571"/>
    </source>
</evidence>
<dbReference type="Proteomes" id="UP000593571">
    <property type="component" value="Unassembled WGS sequence"/>
</dbReference>
<organism evidence="2 3">
    <name type="scientific">Rousettus aegyptiacus</name>
    <name type="common">Egyptian fruit bat</name>
    <name type="synonym">Pteropus aegyptiacus</name>
    <dbReference type="NCBI Taxonomy" id="9407"/>
    <lineage>
        <taxon>Eukaryota</taxon>
        <taxon>Metazoa</taxon>
        <taxon>Chordata</taxon>
        <taxon>Craniata</taxon>
        <taxon>Vertebrata</taxon>
        <taxon>Euteleostomi</taxon>
        <taxon>Mammalia</taxon>
        <taxon>Eutheria</taxon>
        <taxon>Laurasiatheria</taxon>
        <taxon>Chiroptera</taxon>
        <taxon>Yinpterochiroptera</taxon>
        <taxon>Pteropodoidea</taxon>
        <taxon>Pteropodidae</taxon>
        <taxon>Rousettinae</taxon>
        <taxon>Rousettus</taxon>
    </lineage>
</organism>
<proteinExistence type="predicted"/>
<evidence type="ECO:0000256" key="1">
    <source>
        <dbReference type="SAM" id="Phobius"/>
    </source>
</evidence>
<evidence type="ECO:0000313" key="2">
    <source>
        <dbReference type="EMBL" id="KAF6456841.1"/>
    </source>
</evidence>
<dbReference type="AlphaFoldDB" id="A0A7J8GAK1"/>
<keyword evidence="1" id="KW-1133">Transmembrane helix</keyword>